<feature type="compositionally biased region" description="Low complexity" evidence="10">
    <location>
        <begin position="548"/>
        <end position="566"/>
    </location>
</feature>
<dbReference type="InterPro" id="IPR051310">
    <property type="entry name" value="MCP_chemotaxis"/>
</dbReference>
<evidence type="ECO:0000313" key="14">
    <source>
        <dbReference type="EMBL" id="QHC49113.1"/>
    </source>
</evidence>
<accession>A0A6I6SR65</accession>
<dbReference type="PROSITE" id="PS50111">
    <property type="entry name" value="CHEMOTAXIS_TRANSDUC_2"/>
    <property type="match status" value="1"/>
</dbReference>
<reference evidence="14 15" key="1">
    <citation type="submission" date="2019-01" db="EMBL/GenBank/DDBJ databases">
        <title>Complete genome of a denitifying bacterium Halomons sp. BC-M4-5.</title>
        <authorList>
            <person name="Wang L."/>
            <person name="Shao Z."/>
        </authorList>
    </citation>
    <scope>NUCLEOTIDE SEQUENCE [LARGE SCALE GENOMIC DNA]</scope>
    <source>
        <strain evidence="14 15">BC-M4-5</strain>
    </source>
</reference>
<keyword evidence="3" id="KW-0488">Methylation</keyword>
<protein>
    <submittedName>
        <fullName evidence="14">HAMP domain-containing protein</fullName>
    </submittedName>
</protein>
<dbReference type="Proteomes" id="UP000464013">
    <property type="component" value="Chromosome"/>
</dbReference>
<name>A0A6I6SR65_9GAMM</name>
<proteinExistence type="inferred from homology"/>
<keyword evidence="5 11" id="KW-1133">Transmembrane helix</keyword>
<feature type="domain" description="HAMP" evidence="13">
    <location>
        <begin position="237"/>
        <end position="291"/>
    </location>
</feature>
<evidence type="ECO:0000256" key="10">
    <source>
        <dbReference type="SAM" id="MobiDB-lite"/>
    </source>
</evidence>
<dbReference type="CDD" id="cd06225">
    <property type="entry name" value="HAMP"/>
    <property type="match status" value="1"/>
</dbReference>
<dbReference type="GO" id="GO:0004888">
    <property type="term" value="F:transmembrane signaling receptor activity"/>
    <property type="evidence" value="ECO:0007669"/>
    <property type="project" value="InterPro"/>
</dbReference>
<dbReference type="PANTHER" id="PTHR43531">
    <property type="entry name" value="PROTEIN ICFG"/>
    <property type="match status" value="1"/>
</dbReference>
<keyword evidence="7 9" id="KW-0807">Transducer</keyword>
<dbReference type="PANTHER" id="PTHR43531:SF14">
    <property type="entry name" value="METHYL-ACCEPTING CHEMOTAXIS PROTEIN I-RELATED"/>
    <property type="match status" value="1"/>
</dbReference>
<dbReference type="Pfam" id="PF00672">
    <property type="entry name" value="HAMP"/>
    <property type="match status" value="1"/>
</dbReference>
<dbReference type="InterPro" id="IPR003660">
    <property type="entry name" value="HAMP_dom"/>
</dbReference>
<feature type="region of interest" description="Disordered" evidence="10">
    <location>
        <begin position="548"/>
        <end position="585"/>
    </location>
</feature>
<dbReference type="AlphaFoldDB" id="A0A6I6SR65"/>
<keyword evidence="6 11" id="KW-0472">Membrane</keyword>
<dbReference type="InterPro" id="IPR033480">
    <property type="entry name" value="sCache_2"/>
</dbReference>
<dbReference type="PRINTS" id="PR00260">
    <property type="entry name" value="CHEMTRNSDUCR"/>
</dbReference>
<dbReference type="CDD" id="cd11386">
    <property type="entry name" value="MCP_signal"/>
    <property type="match status" value="1"/>
</dbReference>
<dbReference type="Pfam" id="PF00015">
    <property type="entry name" value="MCPsignal"/>
    <property type="match status" value="1"/>
</dbReference>
<evidence type="ECO:0000256" key="4">
    <source>
        <dbReference type="ARBA" id="ARBA00022692"/>
    </source>
</evidence>
<sequence>MKAPSAGALRASSLQARLLALVLLPLLVTAAALVAIDAQGRIQDSREVLERQRQLLLETRQAGVRDVVESARSAIQPILQDRSLSEAEKRDRAAEILRAIRFEDDNYIFVYEYDGTNVVLPYSREREGTDMSGVQTPSGAYLVRDMIEVARQGGGYYEYPWPYPGTDDIVPKYSFADSVPELDWMLGAGVYVTDIDAAMAEAKEQAAGALRRAILSSALTGLALFIVVAAISVWLVRRTVRPIRRTAEAMRDIAKGQGDLTRRLTVESRDEIGELASQFNAFVSRMQETLLDVRRSTASVNQAAEEIAQGSDELATRTEQAAANLQETSASMEEITSTVNHSAESAEQANQLVVATSQVAREGEAAMQRVERTMADIDASSSRIAEIVGLIDGIAFQTNILALNASVEAARAGEHGRGFAVVAQEVRTLASRSGEAAKEIRALIDTSVAHARDGSEIVQRAGATMQEIVTSVARVSDVIAEISAGAREQNAGIGQINVAVAEMDTMTQQNAAMVQQTSTTAAEMRRHAQHLSELVGTFVLGQEVNAPPRAHQRAAPAARRASLPSPAVDPKPRQVRAAEEEWETF</sequence>
<keyword evidence="15" id="KW-1185">Reference proteome</keyword>
<gene>
    <name evidence="14" type="ORF">EKK97_05060</name>
</gene>
<organism evidence="14 15">
    <name type="scientific">Billgrantia tianxiuensis</name>
    <dbReference type="NCBI Taxonomy" id="2497861"/>
    <lineage>
        <taxon>Bacteria</taxon>
        <taxon>Pseudomonadati</taxon>
        <taxon>Pseudomonadota</taxon>
        <taxon>Gammaproteobacteria</taxon>
        <taxon>Oceanospirillales</taxon>
        <taxon>Halomonadaceae</taxon>
        <taxon>Billgrantia</taxon>
    </lineage>
</organism>
<dbReference type="SMART" id="SM00304">
    <property type="entry name" value="HAMP"/>
    <property type="match status" value="1"/>
</dbReference>
<evidence type="ECO:0000256" key="7">
    <source>
        <dbReference type="ARBA" id="ARBA00023224"/>
    </source>
</evidence>
<evidence type="ECO:0000256" key="6">
    <source>
        <dbReference type="ARBA" id="ARBA00023136"/>
    </source>
</evidence>
<comment type="subcellular location">
    <subcellularLocation>
        <location evidence="1">Cell membrane</location>
        <topology evidence="1">Multi-pass membrane protein</topology>
    </subcellularLocation>
</comment>
<evidence type="ECO:0000256" key="3">
    <source>
        <dbReference type="ARBA" id="ARBA00022481"/>
    </source>
</evidence>
<keyword evidence="4 11" id="KW-0812">Transmembrane</keyword>
<evidence type="ECO:0000313" key="15">
    <source>
        <dbReference type="Proteomes" id="UP000464013"/>
    </source>
</evidence>
<keyword evidence="2" id="KW-1003">Cell membrane</keyword>
<dbReference type="GO" id="GO:0005886">
    <property type="term" value="C:plasma membrane"/>
    <property type="evidence" value="ECO:0007669"/>
    <property type="project" value="UniProtKB-SubCell"/>
</dbReference>
<dbReference type="Gene3D" id="3.30.450.20">
    <property type="entry name" value="PAS domain"/>
    <property type="match status" value="1"/>
</dbReference>
<evidence type="ECO:0000256" key="8">
    <source>
        <dbReference type="ARBA" id="ARBA00029447"/>
    </source>
</evidence>
<dbReference type="RefSeq" id="WP_159549842.1">
    <property type="nucleotide sequence ID" value="NZ_CP035042.1"/>
</dbReference>
<evidence type="ECO:0000256" key="2">
    <source>
        <dbReference type="ARBA" id="ARBA00022475"/>
    </source>
</evidence>
<dbReference type="InterPro" id="IPR004090">
    <property type="entry name" value="Chemotax_Me-accpt_rcpt"/>
</dbReference>
<dbReference type="InterPro" id="IPR004089">
    <property type="entry name" value="MCPsignal_dom"/>
</dbReference>
<feature type="domain" description="Methyl-accepting transducer" evidence="12">
    <location>
        <begin position="296"/>
        <end position="525"/>
    </location>
</feature>
<dbReference type="OrthoDB" id="2489132at2"/>
<dbReference type="PROSITE" id="PS50885">
    <property type="entry name" value="HAMP"/>
    <property type="match status" value="1"/>
</dbReference>
<evidence type="ECO:0000259" key="12">
    <source>
        <dbReference type="PROSITE" id="PS50111"/>
    </source>
</evidence>
<feature type="compositionally biased region" description="Basic and acidic residues" evidence="10">
    <location>
        <begin position="570"/>
        <end position="579"/>
    </location>
</feature>
<evidence type="ECO:0000256" key="9">
    <source>
        <dbReference type="PROSITE-ProRule" id="PRU00284"/>
    </source>
</evidence>
<dbReference type="SMART" id="SM00283">
    <property type="entry name" value="MA"/>
    <property type="match status" value="1"/>
</dbReference>
<dbReference type="SMART" id="SM01049">
    <property type="entry name" value="Cache_2"/>
    <property type="match status" value="1"/>
</dbReference>
<dbReference type="GO" id="GO:0006935">
    <property type="term" value="P:chemotaxis"/>
    <property type="evidence" value="ECO:0007669"/>
    <property type="project" value="InterPro"/>
</dbReference>
<dbReference type="Gene3D" id="1.10.287.950">
    <property type="entry name" value="Methyl-accepting chemotaxis protein"/>
    <property type="match status" value="1"/>
</dbReference>
<dbReference type="SUPFAM" id="SSF58104">
    <property type="entry name" value="Methyl-accepting chemotaxis protein (MCP) signaling domain"/>
    <property type="match status" value="1"/>
</dbReference>
<evidence type="ECO:0000259" key="13">
    <source>
        <dbReference type="PROSITE" id="PS50885"/>
    </source>
</evidence>
<comment type="similarity">
    <text evidence="8">Belongs to the methyl-accepting chemotaxis (MCP) protein family.</text>
</comment>
<evidence type="ECO:0000256" key="11">
    <source>
        <dbReference type="SAM" id="Phobius"/>
    </source>
</evidence>
<feature type="transmembrane region" description="Helical" evidence="11">
    <location>
        <begin position="213"/>
        <end position="236"/>
    </location>
</feature>
<dbReference type="KEGG" id="htx:EKK97_05060"/>
<evidence type="ECO:0000256" key="5">
    <source>
        <dbReference type="ARBA" id="ARBA00022989"/>
    </source>
</evidence>
<dbReference type="CDD" id="cd18774">
    <property type="entry name" value="PDC2_HK_sensor"/>
    <property type="match status" value="1"/>
</dbReference>
<dbReference type="EMBL" id="CP035042">
    <property type="protein sequence ID" value="QHC49113.1"/>
    <property type="molecule type" value="Genomic_DNA"/>
</dbReference>
<evidence type="ECO:0000256" key="1">
    <source>
        <dbReference type="ARBA" id="ARBA00004651"/>
    </source>
</evidence>
<dbReference type="Pfam" id="PF17200">
    <property type="entry name" value="sCache_2"/>
    <property type="match status" value="1"/>
</dbReference>
<dbReference type="GO" id="GO:0007165">
    <property type="term" value="P:signal transduction"/>
    <property type="evidence" value="ECO:0007669"/>
    <property type="project" value="UniProtKB-KW"/>
</dbReference>
<dbReference type="FunFam" id="1.10.287.950:FF:000001">
    <property type="entry name" value="Methyl-accepting chemotaxis sensory transducer"/>
    <property type="match status" value="1"/>
</dbReference>